<feature type="compositionally biased region" description="Acidic residues" evidence="1">
    <location>
        <begin position="165"/>
        <end position="190"/>
    </location>
</feature>
<feature type="compositionally biased region" description="Polar residues" evidence="1">
    <location>
        <begin position="110"/>
        <end position="125"/>
    </location>
</feature>
<dbReference type="EMBL" id="JAWZYT010000681">
    <property type="protein sequence ID" value="KAK4320249.1"/>
    <property type="molecule type" value="Genomic_DNA"/>
</dbReference>
<reference evidence="2" key="1">
    <citation type="submission" date="2023-11" db="EMBL/GenBank/DDBJ databases">
        <title>Genome assemblies of two species of porcelain crab, Petrolisthes cinctipes and Petrolisthes manimaculis (Anomura: Porcellanidae).</title>
        <authorList>
            <person name="Angst P."/>
        </authorList>
    </citation>
    <scope>NUCLEOTIDE SEQUENCE</scope>
    <source>
        <strain evidence="2">PB745_02</strain>
        <tissue evidence="2">Gill</tissue>
    </source>
</reference>
<keyword evidence="3" id="KW-1185">Reference proteome</keyword>
<dbReference type="AlphaFoldDB" id="A0AAE1Q5Y1"/>
<dbReference type="Proteomes" id="UP001292094">
    <property type="component" value="Unassembled WGS sequence"/>
</dbReference>
<protein>
    <submittedName>
        <fullName evidence="2">Uncharacterized protein</fullName>
    </submittedName>
</protein>
<name>A0AAE1Q5Y1_9EUCA</name>
<comment type="caution">
    <text evidence="2">The sequence shown here is derived from an EMBL/GenBank/DDBJ whole genome shotgun (WGS) entry which is preliminary data.</text>
</comment>
<feature type="region of interest" description="Disordered" evidence="1">
    <location>
        <begin position="110"/>
        <end position="190"/>
    </location>
</feature>
<proteinExistence type="predicted"/>
<gene>
    <name evidence="2" type="ORF">Pmani_008860</name>
</gene>
<evidence type="ECO:0000256" key="1">
    <source>
        <dbReference type="SAM" id="MobiDB-lite"/>
    </source>
</evidence>
<evidence type="ECO:0000313" key="2">
    <source>
        <dbReference type="EMBL" id="KAK4320249.1"/>
    </source>
</evidence>
<feature type="compositionally biased region" description="Low complexity" evidence="1">
    <location>
        <begin position="126"/>
        <end position="164"/>
    </location>
</feature>
<accession>A0AAE1Q5Y1</accession>
<sequence length="190" mass="20977">MRLARQAGFEEVDENYVTELLESHNDELANKDLMELEQARAHEENDDQEESVPPKPKQLTLKDVRRILDLLGQATAVMTEEDPNQDRVETITENISKNISCYKEIKRNLKQQATQPSRLSFFQKKSATTTNTDTTASPTTKAASSSTTTPGASLHSTTSMIDSTSSEDMDSSDDAGSDCSEEVDDPASNN</sequence>
<feature type="region of interest" description="Disordered" evidence="1">
    <location>
        <begin position="36"/>
        <end position="60"/>
    </location>
</feature>
<organism evidence="2 3">
    <name type="scientific">Petrolisthes manimaculis</name>
    <dbReference type="NCBI Taxonomy" id="1843537"/>
    <lineage>
        <taxon>Eukaryota</taxon>
        <taxon>Metazoa</taxon>
        <taxon>Ecdysozoa</taxon>
        <taxon>Arthropoda</taxon>
        <taxon>Crustacea</taxon>
        <taxon>Multicrustacea</taxon>
        <taxon>Malacostraca</taxon>
        <taxon>Eumalacostraca</taxon>
        <taxon>Eucarida</taxon>
        <taxon>Decapoda</taxon>
        <taxon>Pleocyemata</taxon>
        <taxon>Anomura</taxon>
        <taxon>Galatheoidea</taxon>
        <taxon>Porcellanidae</taxon>
        <taxon>Petrolisthes</taxon>
    </lineage>
</organism>
<evidence type="ECO:0000313" key="3">
    <source>
        <dbReference type="Proteomes" id="UP001292094"/>
    </source>
</evidence>